<feature type="transmembrane region" description="Helical" evidence="3">
    <location>
        <begin position="54"/>
        <end position="74"/>
    </location>
</feature>
<dbReference type="PROSITE" id="PS50887">
    <property type="entry name" value="GGDEF"/>
    <property type="match status" value="1"/>
</dbReference>
<dbReference type="EC" id="2.7.7.65" evidence="1"/>
<name>K2P3I1_9HYPH</name>
<accession>K2P3I1</accession>
<dbReference type="GO" id="GO:0052621">
    <property type="term" value="F:diguanylate cyclase activity"/>
    <property type="evidence" value="ECO:0007669"/>
    <property type="project" value="UniProtKB-EC"/>
</dbReference>
<gene>
    <name evidence="5" type="ORF">NA8A_02490</name>
</gene>
<evidence type="ECO:0000256" key="3">
    <source>
        <dbReference type="SAM" id="Phobius"/>
    </source>
</evidence>
<keyword evidence="3" id="KW-0472">Membrane</keyword>
<evidence type="ECO:0000256" key="1">
    <source>
        <dbReference type="ARBA" id="ARBA00012528"/>
    </source>
</evidence>
<evidence type="ECO:0000313" key="6">
    <source>
        <dbReference type="Proteomes" id="UP000007374"/>
    </source>
</evidence>
<dbReference type="NCBIfam" id="TIGR00254">
    <property type="entry name" value="GGDEF"/>
    <property type="match status" value="1"/>
</dbReference>
<dbReference type="STRING" id="721133.SAMN05216176_102502"/>
<keyword evidence="6" id="KW-1185">Reference proteome</keyword>
<dbReference type="SUPFAM" id="SSF55073">
    <property type="entry name" value="Nucleotide cyclase"/>
    <property type="match status" value="1"/>
</dbReference>
<protein>
    <recommendedName>
        <fullName evidence="1">diguanylate cyclase</fullName>
        <ecNumber evidence="1">2.7.7.65</ecNumber>
    </recommendedName>
</protein>
<dbReference type="InterPro" id="IPR029787">
    <property type="entry name" value="Nucleotide_cyclase"/>
</dbReference>
<dbReference type="eggNOG" id="COG3706">
    <property type="taxonomic scope" value="Bacteria"/>
</dbReference>
<comment type="catalytic activity">
    <reaction evidence="2">
        <text>2 GTP = 3',3'-c-di-GMP + 2 diphosphate</text>
        <dbReference type="Rhea" id="RHEA:24898"/>
        <dbReference type="ChEBI" id="CHEBI:33019"/>
        <dbReference type="ChEBI" id="CHEBI:37565"/>
        <dbReference type="ChEBI" id="CHEBI:58805"/>
        <dbReference type="EC" id="2.7.7.65"/>
    </reaction>
</comment>
<dbReference type="PATRIC" id="fig|1231190.3.peg.526"/>
<dbReference type="CDD" id="cd01949">
    <property type="entry name" value="GGDEF"/>
    <property type="match status" value="1"/>
</dbReference>
<dbReference type="Gene3D" id="3.30.70.270">
    <property type="match status" value="1"/>
</dbReference>
<reference evidence="5 6" key="1">
    <citation type="journal article" date="2012" name="J. Bacteriol.">
        <title>Genome Sequence of Nitratireductor indicus Type Strain C115.</title>
        <authorList>
            <person name="Lai Q."/>
            <person name="Li G."/>
            <person name="Yu Z."/>
            <person name="Shao Z."/>
        </authorList>
    </citation>
    <scope>NUCLEOTIDE SEQUENCE [LARGE SCALE GENOMIC DNA]</scope>
    <source>
        <strain evidence="5 6">C115</strain>
    </source>
</reference>
<comment type="caution">
    <text evidence="5">The sequence shown here is derived from an EMBL/GenBank/DDBJ whole genome shotgun (WGS) entry which is preliminary data.</text>
</comment>
<feature type="transmembrane region" description="Helical" evidence="3">
    <location>
        <begin position="16"/>
        <end position="42"/>
    </location>
</feature>
<evidence type="ECO:0000259" key="4">
    <source>
        <dbReference type="PROSITE" id="PS50887"/>
    </source>
</evidence>
<evidence type="ECO:0000256" key="2">
    <source>
        <dbReference type="ARBA" id="ARBA00034247"/>
    </source>
</evidence>
<dbReference type="InterPro" id="IPR050469">
    <property type="entry name" value="Diguanylate_Cyclase"/>
</dbReference>
<dbReference type="SMART" id="SM00267">
    <property type="entry name" value="GGDEF"/>
    <property type="match status" value="1"/>
</dbReference>
<dbReference type="Pfam" id="PF00990">
    <property type="entry name" value="GGDEF"/>
    <property type="match status" value="1"/>
</dbReference>
<dbReference type="Proteomes" id="UP000007374">
    <property type="component" value="Unassembled WGS sequence"/>
</dbReference>
<dbReference type="InterPro" id="IPR043128">
    <property type="entry name" value="Rev_trsase/Diguanyl_cyclase"/>
</dbReference>
<sequence length="264" mass="29370">MLNDMNTSQTPRTPRWIWLAAFTLVGTICAVGLSFLVHYLLFFSENINPYRQSLLAAIILPVAIAAPLLFYIAYTSQTVRNYRNERNFAAAHDPSTEVLNGNAFTTLVERRRNTSVSEAGRTYGALLIVEAQNARSINIDYGFRWGEESMRQIASVIRANVRRSDIVGRLSDDEFGIFLPGATVEQAREVGERIRSAATETPFLAEGNELSLSLDIGGVIFEDQIEFRGLMRVASEQLDKARTKGDDGFRLSALGASEAPERRT</sequence>
<proteinExistence type="predicted"/>
<dbReference type="AlphaFoldDB" id="K2P3I1"/>
<dbReference type="InterPro" id="IPR000160">
    <property type="entry name" value="GGDEF_dom"/>
</dbReference>
<keyword evidence="3" id="KW-0812">Transmembrane</keyword>
<dbReference type="PANTHER" id="PTHR45138">
    <property type="entry name" value="REGULATORY COMPONENTS OF SENSORY TRANSDUCTION SYSTEM"/>
    <property type="match status" value="1"/>
</dbReference>
<keyword evidence="3" id="KW-1133">Transmembrane helix</keyword>
<organism evidence="5 6">
    <name type="scientific">Nitratireductor indicus C115</name>
    <dbReference type="NCBI Taxonomy" id="1231190"/>
    <lineage>
        <taxon>Bacteria</taxon>
        <taxon>Pseudomonadati</taxon>
        <taxon>Pseudomonadota</taxon>
        <taxon>Alphaproteobacteria</taxon>
        <taxon>Hyphomicrobiales</taxon>
        <taxon>Phyllobacteriaceae</taxon>
        <taxon>Nitratireductor</taxon>
    </lineage>
</organism>
<dbReference type="PANTHER" id="PTHR45138:SF9">
    <property type="entry name" value="DIGUANYLATE CYCLASE DGCM-RELATED"/>
    <property type="match status" value="1"/>
</dbReference>
<feature type="domain" description="GGDEF" evidence="4">
    <location>
        <begin position="122"/>
        <end position="254"/>
    </location>
</feature>
<dbReference type="EMBL" id="AMSI01000001">
    <property type="protein sequence ID" value="EKF44574.1"/>
    <property type="molecule type" value="Genomic_DNA"/>
</dbReference>
<evidence type="ECO:0000313" key="5">
    <source>
        <dbReference type="EMBL" id="EKF44574.1"/>
    </source>
</evidence>